<keyword evidence="5 8" id="KW-1133">Transmembrane helix</keyword>
<dbReference type="GO" id="GO:0016679">
    <property type="term" value="F:oxidoreductase activity, acting on diphenols and related substances as donors"/>
    <property type="evidence" value="ECO:0007669"/>
    <property type="project" value="TreeGrafter"/>
</dbReference>
<dbReference type="HAMAP" id="MF_01207">
    <property type="entry name" value="MsrQ"/>
    <property type="match status" value="1"/>
</dbReference>
<evidence type="ECO:0000256" key="5">
    <source>
        <dbReference type="ARBA" id="ARBA00022989"/>
    </source>
</evidence>
<feature type="transmembrane region" description="Helical" evidence="8">
    <location>
        <begin position="12"/>
        <end position="34"/>
    </location>
</feature>
<evidence type="ECO:0000256" key="4">
    <source>
        <dbReference type="ARBA" id="ARBA00022692"/>
    </source>
</evidence>
<proteinExistence type="inferred from homology"/>
<name>A0A972W0D9_9GAMM</name>
<comment type="subcellular location">
    <subcellularLocation>
        <location evidence="8">Cell membrane</location>
        <topology evidence="8">Multi-pass membrane protein</topology>
    </subcellularLocation>
    <subcellularLocation>
        <location evidence="1">Membrane</location>
        <topology evidence="1">Multi-pass membrane protein</topology>
    </subcellularLocation>
</comment>
<comment type="cofactor">
    <cofactor evidence="8">
        <name>heme b</name>
        <dbReference type="ChEBI" id="CHEBI:60344"/>
    </cofactor>
    <text evidence="8">Binds 1 heme b (iron(II)-protoporphyrin IX) group per subunit.</text>
</comment>
<feature type="transmembrane region" description="Helical" evidence="8">
    <location>
        <begin position="54"/>
        <end position="72"/>
    </location>
</feature>
<keyword evidence="6 8" id="KW-0408">Iron</keyword>
<keyword evidence="8" id="KW-0285">Flavoprotein</keyword>
<accession>A0A972W0D9</accession>
<organism evidence="10 11">
    <name type="scientific">SAR86 cluster bacterium</name>
    <dbReference type="NCBI Taxonomy" id="2030880"/>
    <lineage>
        <taxon>Bacteria</taxon>
        <taxon>Pseudomonadati</taxon>
        <taxon>Pseudomonadota</taxon>
        <taxon>Gammaproteobacteria</taxon>
        <taxon>SAR86 cluster</taxon>
    </lineage>
</organism>
<dbReference type="PANTHER" id="PTHR36964:SF1">
    <property type="entry name" value="PROTEIN-METHIONINE-SULFOXIDE REDUCTASE HEME-BINDING SUBUNIT MSRQ"/>
    <property type="match status" value="1"/>
</dbReference>
<dbReference type="Proteomes" id="UP000754644">
    <property type="component" value="Unassembled WGS sequence"/>
</dbReference>
<dbReference type="GO" id="GO:0010181">
    <property type="term" value="F:FMN binding"/>
    <property type="evidence" value="ECO:0007669"/>
    <property type="project" value="UniProtKB-UniRule"/>
</dbReference>
<evidence type="ECO:0000256" key="7">
    <source>
        <dbReference type="ARBA" id="ARBA00023136"/>
    </source>
</evidence>
<protein>
    <recommendedName>
        <fullName evidence="8">Protein-methionine-sulfoxide reductase heme-binding subunit MsrQ</fullName>
    </recommendedName>
    <alternativeName>
        <fullName evidence="8">Flavocytochrome MsrQ</fullName>
    </alternativeName>
</protein>
<dbReference type="InterPro" id="IPR022837">
    <property type="entry name" value="MsrQ-like"/>
</dbReference>
<comment type="subunit">
    <text evidence="8">Heterodimer of a catalytic subunit (MsrP) and a heme-binding subunit (MsrQ).</text>
</comment>
<evidence type="ECO:0000256" key="3">
    <source>
        <dbReference type="ARBA" id="ARBA00022617"/>
    </source>
</evidence>
<gene>
    <name evidence="8" type="primary">msrQ</name>
    <name evidence="10" type="ORF">HQ497_15610</name>
</gene>
<comment type="similarity">
    <text evidence="8">Belongs to the MsrQ family.</text>
</comment>
<comment type="cofactor">
    <cofactor evidence="8">
        <name>FMN</name>
        <dbReference type="ChEBI" id="CHEBI:58210"/>
    </cofactor>
    <text evidence="8">Binds 1 FMN per subunit.</text>
</comment>
<feature type="domain" description="Ferric oxidoreductase" evidence="9">
    <location>
        <begin position="52"/>
        <end position="163"/>
    </location>
</feature>
<dbReference type="Pfam" id="PF01794">
    <property type="entry name" value="Ferric_reduct"/>
    <property type="match status" value="1"/>
</dbReference>
<dbReference type="GO" id="GO:0005886">
    <property type="term" value="C:plasma membrane"/>
    <property type="evidence" value="ECO:0007669"/>
    <property type="project" value="UniProtKB-SubCell"/>
</dbReference>
<feature type="transmembrane region" description="Helical" evidence="8">
    <location>
        <begin position="84"/>
        <end position="104"/>
    </location>
</feature>
<evidence type="ECO:0000256" key="6">
    <source>
        <dbReference type="ARBA" id="ARBA00023004"/>
    </source>
</evidence>
<evidence type="ECO:0000256" key="2">
    <source>
        <dbReference type="ARBA" id="ARBA00022448"/>
    </source>
</evidence>
<evidence type="ECO:0000313" key="10">
    <source>
        <dbReference type="EMBL" id="NQV66786.1"/>
    </source>
</evidence>
<keyword evidence="8" id="KW-0479">Metal-binding</keyword>
<evidence type="ECO:0000313" key="11">
    <source>
        <dbReference type="Proteomes" id="UP000754644"/>
    </source>
</evidence>
<dbReference type="GO" id="GO:0030091">
    <property type="term" value="P:protein repair"/>
    <property type="evidence" value="ECO:0007669"/>
    <property type="project" value="UniProtKB-UniRule"/>
</dbReference>
<feature type="transmembrane region" description="Helical" evidence="8">
    <location>
        <begin position="179"/>
        <end position="195"/>
    </location>
</feature>
<dbReference type="InterPro" id="IPR013130">
    <property type="entry name" value="Fe3_Rdtase_TM_dom"/>
</dbReference>
<keyword evidence="8" id="KW-0249">Electron transport</keyword>
<dbReference type="GO" id="GO:0009055">
    <property type="term" value="F:electron transfer activity"/>
    <property type="evidence" value="ECO:0007669"/>
    <property type="project" value="UniProtKB-UniRule"/>
</dbReference>
<evidence type="ECO:0000256" key="8">
    <source>
        <dbReference type="HAMAP-Rule" id="MF_01207"/>
    </source>
</evidence>
<evidence type="ECO:0000256" key="1">
    <source>
        <dbReference type="ARBA" id="ARBA00004141"/>
    </source>
</evidence>
<keyword evidence="4 8" id="KW-0812">Transmembrane</keyword>
<keyword evidence="8" id="KW-0288">FMN</keyword>
<dbReference type="AlphaFoldDB" id="A0A972W0D9"/>
<comment type="caution">
    <text evidence="10">The sequence shown here is derived from an EMBL/GenBank/DDBJ whole genome shotgun (WGS) entry which is preliminary data.</text>
</comment>
<keyword evidence="7 8" id="KW-0472">Membrane</keyword>
<comment type="function">
    <text evidence="8">Part of the MsrPQ system that repairs oxidized periplasmic proteins containing methionine sulfoxide residues (Met-O), using respiratory chain electrons. Thus protects these proteins from oxidative-stress damage caused by reactive species of oxygen and chlorine generated by the host defense mechanisms. MsrPQ is essential for the maintenance of envelope integrity under bleach stress, rescuing a wide series of structurally unrelated periplasmic proteins from methionine oxidation. MsrQ provides electrons for reduction to the reductase catalytic subunit MsrP, using the quinone pool of the respiratory chain.</text>
</comment>
<sequence>MITRSASILKPLVFCASLMPVVYLLWQVYLTVSGQSNVLGADPAKTVVQFNGEWALRFMLLTLAVTPLRLLLGWVELARVRRMLGLFAFGYALTHFGTYLALILEFEFNELGAEILKRPFILVGFAALCCLVPLALTSNHLMMRLMKRRWRLLHQLVYPIAMLQIVHLFWLTRSDYAEPIAYSVVFALLMAYRFIRWRQRQSGMAQA</sequence>
<dbReference type="GO" id="GO:0046872">
    <property type="term" value="F:metal ion binding"/>
    <property type="evidence" value="ECO:0007669"/>
    <property type="project" value="UniProtKB-KW"/>
</dbReference>
<dbReference type="GO" id="GO:0020037">
    <property type="term" value="F:heme binding"/>
    <property type="evidence" value="ECO:0007669"/>
    <property type="project" value="UniProtKB-UniRule"/>
</dbReference>
<dbReference type="PANTHER" id="PTHR36964">
    <property type="entry name" value="PROTEIN-METHIONINE-SULFOXIDE REDUCTASE HEME-BINDING SUBUNIT MSRQ"/>
    <property type="match status" value="1"/>
</dbReference>
<feature type="transmembrane region" description="Helical" evidence="8">
    <location>
        <begin position="116"/>
        <end position="136"/>
    </location>
</feature>
<keyword evidence="8" id="KW-1003">Cell membrane</keyword>
<dbReference type="EMBL" id="JABMOJ010000582">
    <property type="protein sequence ID" value="NQV66786.1"/>
    <property type="molecule type" value="Genomic_DNA"/>
</dbReference>
<keyword evidence="2 8" id="KW-0813">Transport</keyword>
<evidence type="ECO:0000259" key="9">
    <source>
        <dbReference type="Pfam" id="PF01794"/>
    </source>
</evidence>
<reference evidence="10" key="1">
    <citation type="submission" date="2020-05" db="EMBL/GenBank/DDBJ databases">
        <title>Sulfur intermediates as new biogeochemical hubs in an aquatic model microbial ecosystem.</title>
        <authorList>
            <person name="Vigneron A."/>
        </authorList>
    </citation>
    <scope>NUCLEOTIDE SEQUENCE</scope>
    <source>
        <strain evidence="10">Bin.250</strain>
    </source>
</reference>
<keyword evidence="3 8" id="KW-0349">Heme</keyword>
<feature type="transmembrane region" description="Helical" evidence="8">
    <location>
        <begin position="156"/>
        <end position="173"/>
    </location>
</feature>